<evidence type="ECO:0000256" key="2">
    <source>
        <dbReference type="ARBA" id="ARBA00022737"/>
    </source>
</evidence>
<dbReference type="FunFam" id="3.30.160.60:FF:000100">
    <property type="entry name" value="Zinc finger 45-like"/>
    <property type="match status" value="1"/>
</dbReference>
<dbReference type="SMART" id="SM00355">
    <property type="entry name" value="ZnF_C2H2"/>
    <property type="match status" value="2"/>
</dbReference>
<evidence type="ECO:0000256" key="1">
    <source>
        <dbReference type="ARBA" id="ARBA00022723"/>
    </source>
</evidence>
<dbReference type="Gene3D" id="3.30.160.60">
    <property type="entry name" value="Classic Zinc Finger"/>
    <property type="match status" value="2"/>
</dbReference>
<evidence type="ECO:0000256" key="4">
    <source>
        <dbReference type="ARBA" id="ARBA00022833"/>
    </source>
</evidence>
<proteinExistence type="predicted"/>
<keyword evidence="6" id="KW-0812">Transmembrane</keyword>
<feature type="domain" description="C2H2-type" evidence="7">
    <location>
        <begin position="96"/>
        <end position="123"/>
    </location>
</feature>
<evidence type="ECO:0000256" key="6">
    <source>
        <dbReference type="SAM" id="Phobius"/>
    </source>
</evidence>
<name>A0A8D9AWA6_9HEMI</name>
<dbReference type="EMBL" id="HBUF01587507">
    <property type="protein sequence ID" value="CAG6772307.1"/>
    <property type="molecule type" value="Transcribed_RNA"/>
</dbReference>
<keyword evidence="1" id="KW-0479">Metal-binding</keyword>
<dbReference type="AlphaFoldDB" id="A0A8D9AWA6"/>
<evidence type="ECO:0000256" key="3">
    <source>
        <dbReference type="ARBA" id="ARBA00022771"/>
    </source>
</evidence>
<keyword evidence="3 5" id="KW-0863">Zinc-finger</keyword>
<keyword evidence="6" id="KW-0472">Membrane</keyword>
<feature type="domain" description="C2H2-type" evidence="7">
    <location>
        <begin position="68"/>
        <end position="95"/>
    </location>
</feature>
<dbReference type="EMBL" id="HBUF01587509">
    <property type="protein sequence ID" value="CAG6772309.1"/>
    <property type="molecule type" value="Transcribed_RNA"/>
</dbReference>
<dbReference type="SUPFAM" id="SSF57667">
    <property type="entry name" value="beta-beta-alpha zinc fingers"/>
    <property type="match status" value="1"/>
</dbReference>
<keyword evidence="6" id="KW-1133">Transmembrane helix</keyword>
<dbReference type="EMBL" id="HBUF01587508">
    <property type="protein sequence ID" value="CAG6772308.1"/>
    <property type="molecule type" value="Transcribed_RNA"/>
</dbReference>
<evidence type="ECO:0000259" key="7">
    <source>
        <dbReference type="PROSITE" id="PS50157"/>
    </source>
</evidence>
<keyword evidence="4" id="KW-0862">Zinc</keyword>
<sequence>MYLYNLLYSRFCAYYVLHCSLINRIILVLFSAIICQYCNLEVSHSLSAILKHCKMCNAVQRFDSSYTFACVDCEYHTYHSGHMTDHIRKHTGEKPYTCVYCNVQTTTVSNLRRHIKVKHQSTY</sequence>
<keyword evidence="2" id="KW-0677">Repeat</keyword>
<feature type="transmembrane region" description="Helical" evidence="6">
    <location>
        <begin position="12"/>
        <end position="34"/>
    </location>
</feature>
<protein>
    <submittedName>
        <fullName evidence="8">Zinc finger Y-chromosomal protein 1</fullName>
    </submittedName>
</protein>
<dbReference type="GO" id="GO:0008270">
    <property type="term" value="F:zinc ion binding"/>
    <property type="evidence" value="ECO:0007669"/>
    <property type="project" value="UniProtKB-KW"/>
</dbReference>
<dbReference type="PROSITE" id="PS50157">
    <property type="entry name" value="ZINC_FINGER_C2H2_2"/>
    <property type="match status" value="2"/>
</dbReference>
<evidence type="ECO:0000256" key="5">
    <source>
        <dbReference type="PROSITE-ProRule" id="PRU00042"/>
    </source>
</evidence>
<evidence type="ECO:0000313" key="8">
    <source>
        <dbReference type="EMBL" id="CAG6772307.1"/>
    </source>
</evidence>
<organism evidence="8">
    <name type="scientific">Cacopsylla melanoneura</name>
    <dbReference type="NCBI Taxonomy" id="428564"/>
    <lineage>
        <taxon>Eukaryota</taxon>
        <taxon>Metazoa</taxon>
        <taxon>Ecdysozoa</taxon>
        <taxon>Arthropoda</taxon>
        <taxon>Hexapoda</taxon>
        <taxon>Insecta</taxon>
        <taxon>Pterygota</taxon>
        <taxon>Neoptera</taxon>
        <taxon>Paraneoptera</taxon>
        <taxon>Hemiptera</taxon>
        <taxon>Sternorrhyncha</taxon>
        <taxon>Psylloidea</taxon>
        <taxon>Psyllidae</taxon>
        <taxon>Psyllinae</taxon>
        <taxon>Cacopsylla</taxon>
    </lineage>
</organism>
<reference evidence="8" key="1">
    <citation type="submission" date="2021-05" db="EMBL/GenBank/DDBJ databases">
        <authorList>
            <person name="Alioto T."/>
            <person name="Alioto T."/>
            <person name="Gomez Garrido J."/>
        </authorList>
    </citation>
    <scope>NUCLEOTIDE SEQUENCE</scope>
</reference>
<accession>A0A8D9AWA6</accession>
<dbReference type="InterPro" id="IPR013087">
    <property type="entry name" value="Znf_C2H2_type"/>
</dbReference>
<dbReference type="InterPro" id="IPR036236">
    <property type="entry name" value="Znf_C2H2_sf"/>
</dbReference>